<dbReference type="GO" id="GO:0008892">
    <property type="term" value="F:guanine deaminase activity"/>
    <property type="evidence" value="ECO:0007669"/>
    <property type="project" value="UniProtKB-EC"/>
</dbReference>
<dbReference type="GO" id="GO:0006147">
    <property type="term" value="P:guanine catabolic process"/>
    <property type="evidence" value="ECO:0007669"/>
    <property type="project" value="UniProtKB-UniPathway"/>
</dbReference>
<dbReference type="PANTHER" id="PTHR11271">
    <property type="entry name" value="GUANINE DEAMINASE"/>
    <property type="match status" value="1"/>
</dbReference>
<evidence type="ECO:0000259" key="12">
    <source>
        <dbReference type="Pfam" id="PF01979"/>
    </source>
</evidence>
<protein>
    <recommendedName>
        <fullName evidence="10">Probable guanine deaminase</fullName>
        <ecNumber evidence="4">3.5.4.3</ecNumber>
    </recommendedName>
    <alternativeName>
        <fullName evidence="11">Guanine aminohydrolase</fullName>
    </alternativeName>
</protein>
<comment type="similarity">
    <text evidence="3">Belongs to the metallo-dependent hydrolases superfamily. ATZ/TRZ family.</text>
</comment>
<dbReference type="SUPFAM" id="SSF51556">
    <property type="entry name" value="Metallo-dependent hydrolases"/>
    <property type="match status" value="1"/>
</dbReference>
<dbReference type="InterPro" id="IPR051607">
    <property type="entry name" value="Metallo-dep_hydrolases"/>
</dbReference>
<dbReference type="InterPro" id="IPR011059">
    <property type="entry name" value="Metal-dep_hydrolase_composite"/>
</dbReference>
<feature type="domain" description="Amidohydrolase-related" evidence="12">
    <location>
        <begin position="74"/>
        <end position="466"/>
    </location>
</feature>
<evidence type="ECO:0000313" key="14">
    <source>
        <dbReference type="Proteomes" id="UP000235023"/>
    </source>
</evidence>
<dbReference type="GO" id="GO:0008270">
    <property type="term" value="F:zinc ion binding"/>
    <property type="evidence" value="ECO:0007669"/>
    <property type="project" value="TreeGrafter"/>
</dbReference>
<evidence type="ECO:0000256" key="1">
    <source>
        <dbReference type="ARBA" id="ARBA00001947"/>
    </source>
</evidence>
<dbReference type="EMBL" id="KZ559515">
    <property type="protein sequence ID" value="PLN83964.1"/>
    <property type="molecule type" value="Genomic_DNA"/>
</dbReference>
<proteinExistence type="inferred from homology"/>
<dbReference type="InterPro" id="IPR032466">
    <property type="entry name" value="Metal_Hydrolase"/>
</dbReference>
<evidence type="ECO:0000256" key="11">
    <source>
        <dbReference type="ARBA" id="ARBA00083147"/>
    </source>
</evidence>
<dbReference type="PANTHER" id="PTHR11271:SF49">
    <property type="entry name" value="GUANINE DEAMINASE"/>
    <property type="match status" value="1"/>
</dbReference>
<comment type="pathway">
    <text evidence="2">Purine metabolism; guanine degradation; xanthine from guanine: step 1/1.</text>
</comment>
<name>A0A2J5I2C1_9EURO</name>
<evidence type="ECO:0000256" key="2">
    <source>
        <dbReference type="ARBA" id="ARBA00004984"/>
    </source>
</evidence>
<keyword evidence="6" id="KW-0378">Hydrolase</keyword>
<evidence type="ECO:0000256" key="3">
    <source>
        <dbReference type="ARBA" id="ARBA00006745"/>
    </source>
</evidence>
<comment type="function">
    <text evidence="9">Catalyzes the hydrolytic deamination of guanine, producing xanthine and ammonia.</text>
</comment>
<evidence type="ECO:0000256" key="9">
    <source>
        <dbReference type="ARBA" id="ARBA00056079"/>
    </source>
</evidence>
<keyword evidence="7" id="KW-0862">Zinc</keyword>
<evidence type="ECO:0000256" key="6">
    <source>
        <dbReference type="ARBA" id="ARBA00022801"/>
    </source>
</evidence>
<evidence type="ECO:0000256" key="5">
    <source>
        <dbReference type="ARBA" id="ARBA00022723"/>
    </source>
</evidence>
<reference evidence="14" key="1">
    <citation type="submission" date="2017-12" db="EMBL/GenBank/DDBJ databases">
        <authorList>
            <consortium name="DOE Joint Genome Institute"/>
            <person name="Mondo S.J."/>
            <person name="Kjaerbolling I."/>
            <person name="Vesth T.C."/>
            <person name="Frisvad J.C."/>
            <person name="Nybo J.L."/>
            <person name="Theobald S."/>
            <person name="Kuo A."/>
            <person name="Bowyer P."/>
            <person name="Matsuda Y."/>
            <person name="Lyhne E.K."/>
            <person name="Kogle M.E."/>
            <person name="Clum A."/>
            <person name="Lipzen A."/>
            <person name="Salamov A."/>
            <person name="Ngan C.Y."/>
            <person name="Daum C."/>
            <person name="Chiniquy J."/>
            <person name="Barry K."/>
            <person name="LaButti K."/>
            <person name="Haridas S."/>
            <person name="Simmons B.A."/>
            <person name="Magnuson J.K."/>
            <person name="Mortensen U.H."/>
            <person name="Larsen T.O."/>
            <person name="Grigoriev I.V."/>
            <person name="Baker S.E."/>
            <person name="Andersen M.R."/>
            <person name="Nordberg H.P."/>
            <person name="Cantor M.N."/>
            <person name="Hua S.X."/>
        </authorList>
    </citation>
    <scope>NUCLEOTIDE SEQUENCE [LARGE SCALE GENOMIC DNA]</scope>
    <source>
        <strain evidence="14">IBT 19404</strain>
    </source>
</reference>
<dbReference type="Proteomes" id="UP000235023">
    <property type="component" value="Unassembled WGS sequence"/>
</dbReference>
<organism evidence="13 14">
    <name type="scientific">Aspergillus taichungensis</name>
    <dbReference type="NCBI Taxonomy" id="482145"/>
    <lineage>
        <taxon>Eukaryota</taxon>
        <taxon>Fungi</taxon>
        <taxon>Dikarya</taxon>
        <taxon>Ascomycota</taxon>
        <taxon>Pezizomycotina</taxon>
        <taxon>Eurotiomycetes</taxon>
        <taxon>Eurotiomycetidae</taxon>
        <taxon>Eurotiales</taxon>
        <taxon>Aspergillaceae</taxon>
        <taxon>Aspergillus</taxon>
        <taxon>Aspergillus subgen. Circumdati</taxon>
    </lineage>
</organism>
<dbReference type="AlphaFoldDB" id="A0A2J5I2C1"/>
<keyword evidence="5" id="KW-0479">Metal-binding</keyword>
<dbReference type="Pfam" id="PF01979">
    <property type="entry name" value="Amidohydro_1"/>
    <property type="match status" value="1"/>
</dbReference>
<dbReference type="Gene3D" id="3.20.20.140">
    <property type="entry name" value="Metal-dependent hydrolases"/>
    <property type="match status" value="1"/>
</dbReference>
<comment type="catalytic activity">
    <reaction evidence="8">
        <text>guanine + H2O + H(+) = xanthine + NH4(+)</text>
        <dbReference type="Rhea" id="RHEA:14665"/>
        <dbReference type="ChEBI" id="CHEBI:15377"/>
        <dbReference type="ChEBI" id="CHEBI:15378"/>
        <dbReference type="ChEBI" id="CHEBI:16235"/>
        <dbReference type="ChEBI" id="CHEBI:17712"/>
        <dbReference type="ChEBI" id="CHEBI:28938"/>
        <dbReference type="EC" id="3.5.4.3"/>
    </reaction>
</comment>
<sequence>MSTQTARAFHGTLVHTPQPTHLEVLTNTLIIISPTGVIQSLQPSTPEDTIPSILASHNYTLSTCPLTALSPSEFLLPGFIDTHSHAPQWSQRGTGRGIDLLTWLNKITFPQEARCADTAHATRLFKNCVAGGLKQGITTACYYSSLHIEATTILAQTCLEQGQRALIGRCAMDRHAPDWYVDANPDSAIVATEISIAQIQALDPSGSLVRPAITPRFGISCSDATLQGLGDLAARHRELPIQTHFNESRGEMEFTKELFPQFDTESQLYEVYGLLGPRTILAHAIYPSEFDIGRMQARRCGIAHCPTPNTTMDEFMVAPVREYLRRGMKVGLGTDCGGGFSASMLEVMRWAFMASVARKGRAGGEGINGTREIEEEISVVEGLWMATAGGARVAGLGDKVGYFAEGMEFDAMVVRMARWEDINQGEVDGVMSLVEEGDDMETVVERFVMTGDDRNIRRVFVKGREVKTLD</sequence>
<dbReference type="Gene3D" id="2.30.40.10">
    <property type="entry name" value="Urease, subunit C, domain 1"/>
    <property type="match status" value="1"/>
</dbReference>
<evidence type="ECO:0000313" key="13">
    <source>
        <dbReference type="EMBL" id="PLN83964.1"/>
    </source>
</evidence>
<dbReference type="GO" id="GO:0005829">
    <property type="term" value="C:cytosol"/>
    <property type="evidence" value="ECO:0007669"/>
    <property type="project" value="TreeGrafter"/>
</dbReference>
<comment type="cofactor">
    <cofactor evidence="1">
        <name>Zn(2+)</name>
        <dbReference type="ChEBI" id="CHEBI:29105"/>
    </cofactor>
</comment>
<evidence type="ECO:0000256" key="8">
    <source>
        <dbReference type="ARBA" id="ARBA00051148"/>
    </source>
</evidence>
<keyword evidence="14" id="KW-1185">Reference proteome</keyword>
<dbReference type="OrthoDB" id="194468at2759"/>
<dbReference type="InterPro" id="IPR006680">
    <property type="entry name" value="Amidohydro-rel"/>
</dbReference>
<evidence type="ECO:0000256" key="10">
    <source>
        <dbReference type="ARBA" id="ARBA00069860"/>
    </source>
</evidence>
<dbReference type="UniPathway" id="UPA00603">
    <property type="reaction ID" value="UER00660"/>
</dbReference>
<evidence type="ECO:0000256" key="4">
    <source>
        <dbReference type="ARBA" id="ARBA00012781"/>
    </source>
</evidence>
<accession>A0A2J5I2C1</accession>
<evidence type="ECO:0000256" key="7">
    <source>
        <dbReference type="ARBA" id="ARBA00022833"/>
    </source>
</evidence>
<gene>
    <name evidence="13" type="ORF">BDW42DRAFT_191950</name>
</gene>
<dbReference type="EC" id="3.5.4.3" evidence="4"/>
<dbReference type="FunFam" id="3.20.20.140:FF:000022">
    <property type="entry name" value="Guanine deaminase"/>
    <property type="match status" value="1"/>
</dbReference>